<dbReference type="EMBL" id="CP011034">
    <property type="protein sequence ID" value="ALS32036.1"/>
    <property type="molecule type" value="Genomic_DNA"/>
</dbReference>
<accession>A0A0U2MMS9</accession>
<reference evidence="1 2" key="1">
    <citation type="submission" date="2015-03" db="EMBL/GenBank/DDBJ databases">
        <authorList>
            <person name="Murphy D."/>
        </authorList>
    </citation>
    <scope>NUCLEOTIDE SEQUENCE [LARGE SCALE GENOMIC DNA]</scope>
    <source>
        <strain evidence="1 2">KMM 520</strain>
    </source>
</reference>
<gene>
    <name evidence="1" type="ORF">PTRA_a0710</name>
</gene>
<dbReference type="KEGG" id="ptn:PTRA_a0710"/>
<proteinExistence type="predicted"/>
<organism evidence="1">
    <name type="scientific">Pseudoalteromonas translucida KMM 520</name>
    <dbReference type="NCBI Taxonomy" id="1315283"/>
    <lineage>
        <taxon>Bacteria</taxon>
        <taxon>Pseudomonadati</taxon>
        <taxon>Pseudomonadota</taxon>
        <taxon>Gammaproteobacteria</taxon>
        <taxon>Alteromonadales</taxon>
        <taxon>Pseudoalteromonadaceae</taxon>
        <taxon>Pseudoalteromonas</taxon>
    </lineage>
</organism>
<evidence type="ECO:0000313" key="2">
    <source>
        <dbReference type="Proteomes" id="UP000065261"/>
    </source>
</evidence>
<sequence>MGVLKQAQVATKGIKNGKPLSNCGKKKAIAFLSVLSLKTSL</sequence>
<dbReference type="AlphaFoldDB" id="A0A0U2MMS9"/>
<protein>
    <submittedName>
        <fullName evidence="1">Uncharacterized protein</fullName>
    </submittedName>
</protein>
<evidence type="ECO:0000313" key="1">
    <source>
        <dbReference type="EMBL" id="ALS32036.1"/>
    </source>
</evidence>
<dbReference type="PATRIC" id="fig|1315283.4.peg.634"/>
<name>A0A0U2MMS9_9GAMM</name>
<dbReference type="Proteomes" id="UP000065261">
    <property type="component" value="Chromosome I"/>
</dbReference>